<comment type="caution">
    <text evidence="6">The sequence shown here is derived from an EMBL/GenBank/DDBJ whole genome shotgun (WGS) entry which is preliminary data.</text>
</comment>
<evidence type="ECO:0000256" key="3">
    <source>
        <dbReference type="ARBA" id="ARBA00029596"/>
    </source>
</evidence>
<dbReference type="CDD" id="cd16841">
    <property type="entry name" value="RraA_family"/>
    <property type="match status" value="1"/>
</dbReference>
<dbReference type="Gene3D" id="3.50.30.40">
    <property type="entry name" value="Ribonuclease E inhibitor RraA/RraA-like"/>
    <property type="match status" value="1"/>
</dbReference>
<dbReference type="SUPFAM" id="SSF89562">
    <property type="entry name" value="RraA-like"/>
    <property type="match status" value="1"/>
</dbReference>
<evidence type="ECO:0000313" key="6">
    <source>
        <dbReference type="EMBL" id="PJG50634.1"/>
    </source>
</evidence>
<dbReference type="GO" id="GO:0046872">
    <property type="term" value="F:metal ion binding"/>
    <property type="evidence" value="ECO:0007669"/>
    <property type="project" value="UniProtKB-KW"/>
</dbReference>
<dbReference type="PANTHER" id="PTHR33254">
    <property type="entry name" value="4-HYDROXY-4-METHYL-2-OXOGLUTARATE ALDOLASE 3-RELATED"/>
    <property type="match status" value="1"/>
</dbReference>
<keyword evidence="6" id="KW-0808">Transferase</keyword>
<dbReference type="GO" id="GO:0016740">
    <property type="term" value="F:transferase activity"/>
    <property type="evidence" value="ECO:0007669"/>
    <property type="project" value="UniProtKB-KW"/>
</dbReference>
<name>A0A2M8QYJ4_9BRAD</name>
<comment type="cofactor">
    <cofactor evidence="5">
        <name>Mg(2+)</name>
        <dbReference type="ChEBI" id="CHEBI:18420"/>
    </cofactor>
</comment>
<keyword evidence="5" id="KW-0460">Magnesium</keyword>
<sequence>MTPSLRASTSSRKNNTGAEAAILPTHEETLVNKPLTAPLPASLLEALAHYDTPTICNAMEMVAPERRLIGYTTKQLVCPFPDLPPIVGYARTATIRSVVQTSLPPAEKSKNLVEYYKYVGTGFGPRIVVMQDLDGPDIGYGAWWGEVHSNLHKALGCVGVVTDGSIRDVPQWAHGFQALAGSIGPSRAWVHADNFGGQVRVAGMTVRSDDLIHADRHGAIVIPMDVAEKLPAAAELCGRQEQPLLEVARSTDFSLEKLKAALKRSAEIH</sequence>
<accession>A0A2M8QYJ4</accession>
<dbReference type="EMBL" id="PGVG01000053">
    <property type="protein sequence ID" value="PJG50634.1"/>
    <property type="molecule type" value="Genomic_DNA"/>
</dbReference>
<evidence type="ECO:0000313" key="7">
    <source>
        <dbReference type="Proteomes" id="UP000231194"/>
    </source>
</evidence>
<comment type="cofactor">
    <cofactor evidence="1">
        <name>a divalent metal cation</name>
        <dbReference type="ChEBI" id="CHEBI:60240"/>
    </cofactor>
</comment>
<dbReference type="InterPro" id="IPR005493">
    <property type="entry name" value="RraA/RraA-like"/>
</dbReference>
<protein>
    <recommendedName>
        <fullName evidence="2">Putative 4-hydroxy-4-methyl-2-oxoglutarate aldolase</fullName>
    </recommendedName>
    <alternativeName>
        <fullName evidence="3">Regulator of ribonuclease activity homolog</fullName>
    </alternativeName>
    <alternativeName>
        <fullName evidence="4">RraA-like protein</fullName>
    </alternativeName>
</protein>
<evidence type="ECO:0000256" key="5">
    <source>
        <dbReference type="PIRSR" id="PIRSR605493-1"/>
    </source>
</evidence>
<evidence type="ECO:0000256" key="4">
    <source>
        <dbReference type="ARBA" id="ARBA00030169"/>
    </source>
</evidence>
<organism evidence="6 7">
    <name type="scientific">Bradyrhizobium forestalis</name>
    <dbReference type="NCBI Taxonomy" id="1419263"/>
    <lineage>
        <taxon>Bacteria</taxon>
        <taxon>Pseudomonadati</taxon>
        <taxon>Pseudomonadota</taxon>
        <taxon>Alphaproteobacteria</taxon>
        <taxon>Hyphomicrobiales</taxon>
        <taxon>Nitrobacteraceae</taxon>
        <taxon>Bradyrhizobium</taxon>
    </lineage>
</organism>
<feature type="binding site" evidence="5">
    <location>
        <position position="167"/>
    </location>
    <ligand>
        <name>substrate</name>
    </ligand>
</feature>
<reference evidence="6 7" key="1">
    <citation type="submission" date="2017-11" db="EMBL/GenBank/DDBJ databases">
        <title>Bradyrhizobium forestalis sp. nov., an efficient nitrogen-fixing bacterium isolated from nodules of forest legume species in the Amazon.</title>
        <authorList>
            <person name="Costa E.M."/>
            <person name="Guimaraes A."/>
            <person name="Carvalho T.S."/>
            <person name="Rodrigues T.L."/>
            <person name="Ribeiro P.R.A."/>
            <person name="Lebbe L."/>
            <person name="Willems A."/>
            <person name="Moreira F.M.S."/>
        </authorList>
    </citation>
    <scope>NUCLEOTIDE SEQUENCE [LARGE SCALE GENOMIC DNA]</scope>
    <source>
        <strain evidence="6 7">INPA54B</strain>
    </source>
</reference>
<dbReference type="AlphaFoldDB" id="A0A2M8QYJ4"/>
<dbReference type="Pfam" id="PF03737">
    <property type="entry name" value="RraA-like"/>
    <property type="match status" value="1"/>
</dbReference>
<keyword evidence="5" id="KW-0479">Metal-binding</keyword>
<keyword evidence="7" id="KW-1185">Reference proteome</keyword>
<proteinExistence type="predicted"/>
<evidence type="ECO:0000256" key="2">
    <source>
        <dbReference type="ARBA" id="ARBA00016549"/>
    </source>
</evidence>
<evidence type="ECO:0000256" key="1">
    <source>
        <dbReference type="ARBA" id="ARBA00001968"/>
    </source>
</evidence>
<feature type="binding site" evidence="5">
    <location>
        <position position="168"/>
    </location>
    <ligand>
        <name>Mg(2+)</name>
        <dbReference type="ChEBI" id="CHEBI:18420"/>
    </ligand>
</feature>
<gene>
    <name evidence="6" type="ORF">CVM73_35155</name>
</gene>
<dbReference type="PANTHER" id="PTHR33254:SF4">
    <property type="entry name" value="4-HYDROXY-4-METHYL-2-OXOGLUTARATE ALDOLASE 3-RELATED"/>
    <property type="match status" value="1"/>
</dbReference>
<dbReference type="InterPro" id="IPR036704">
    <property type="entry name" value="RraA/RraA-like_sf"/>
</dbReference>
<dbReference type="Proteomes" id="UP000231194">
    <property type="component" value="Unassembled WGS sequence"/>
</dbReference>